<protein>
    <submittedName>
        <fullName evidence="1">Uncharacterized protein</fullName>
    </submittedName>
</protein>
<proteinExistence type="predicted"/>
<reference evidence="1 2" key="1">
    <citation type="submission" date="2022-09" db="EMBL/GenBank/DDBJ databases">
        <authorList>
            <person name="Kop L."/>
        </authorList>
    </citation>
    <scope>NUCLEOTIDE SEQUENCE [LARGE SCALE GENOMIC DNA]</scope>
    <source>
        <strain evidence="1 2">347</strain>
    </source>
</reference>
<dbReference type="Proteomes" id="UP001157733">
    <property type="component" value="Chromosome"/>
</dbReference>
<evidence type="ECO:0000313" key="2">
    <source>
        <dbReference type="Proteomes" id="UP001157733"/>
    </source>
</evidence>
<organism evidence="1 2">
    <name type="scientific">Nitrospina watsonii</name>
    <dbReference type="NCBI Taxonomy" id="1323948"/>
    <lineage>
        <taxon>Bacteria</taxon>
        <taxon>Pseudomonadati</taxon>
        <taxon>Nitrospinota/Tectimicrobiota group</taxon>
        <taxon>Nitrospinota</taxon>
        <taxon>Nitrospinia</taxon>
        <taxon>Nitrospinales</taxon>
        <taxon>Nitrospinaceae</taxon>
        <taxon>Nitrospina</taxon>
    </lineage>
</organism>
<dbReference type="EMBL" id="OX336137">
    <property type="protein sequence ID" value="CAI2718662.1"/>
    <property type="molecule type" value="Genomic_DNA"/>
</dbReference>
<keyword evidence="2" id="KW-1185">Reference proteome</keyword>
<accession>A0ABN8VY30</accession>
<sequence length="56" mass="6395">MKQYERSDCVTEHANESFHLHITSYSKCGNLHASDNSRLLIQPESTCKNICLRDLG</sequence>
<name>A0ABN8VY30_9BACT</name>
<gene>
    <name evidence="1" type="ORF">NSPWAT_1803</name>
</gene>
<evidence type="ECO:0000313" key="1">
    <source>
        <dbReference type="EMBL" id="CAI2718662.1"/>
    </source>
</evidence>